<dbReference type="AlphaFoldDB" id="A0A2T2WYS5"/>
<comment type="caution">
    <text evidence="3">The sequence shown here is derived from an EMBL/GenBank/DDBJ whole genome shotgun (WGS) entry which is preliminary data.</text>
</comment>
<accession>A0A2T2WYS5</accession>
<sequence>MPTAGKWAGVAALGVLSMALAGCGTQTINASKWMTIHPASKTVDLKVESTYSSSLQSAVFDGYTRGKLIITIPRGYHVNMDFINNGPIPESIGIYHHHHLAFKGAGQPYHLVALLPTAGILPGHSHTYRFTASHVGSYTLGDMLNGDPHNQPTSDLWDTVKVVPKGTPSMSVS</sequence>
<feature type="signal peptide" evidence="1">
    <location>
        <begin position="1"/>
        <end position="21"/>
    </location>
</feature>
<keyword evidence="1" id="KW-0732">Signal</keyword>
<dbReference type="InterPro" id="IPR049544">
    <property type="entry name" value="SoxE-like_C"/>
</dbReference>
<reference evidence="3 4" key="1">
    <citation type="journal article" date="2014" name="BMC Genomics">
        <title>Comparison of environmental and isolate Sulfobacillus genomes reveals diverse carbon, sulfur, nitrogen, and hydrogen metabolisms.</title>
        <authorList>
            <person name="Justice N.B."/>
            <person name="Norman A."/>
            <person name="Brown C.T."/>
            <person name="Singh A."/>
            <person name="Thomas B.C."/>
            <person name="Banfield J.F."/>
        </authorList>
    </citation>
    <scope>NUCLEOTIDE SEQUENCE [LARGE SCALE GENOMIC DNA]</scope>
    <source>
        <strain evidence="3">AMDSBA1</strain>
    </source>
</reference>
<gene>
    <name evidence="3" type="ORF">C7B43_11675</name>
</gene>
<evidence type="ECO:0000256" key="1">
    <source>
        <dbReference type="SAM" id="SignalP"/>
    </source>
</evidence>
<protein>
    <recommendedName>
        <fullName evidence="2">Sulfocyanin-like C-terminal domain-containing protein</fullName>
    </recommendedName>
</protein>
<evidence type="ECO:0000313" key="3">
    <source>
        <dbReference type="EMBL" id="PSR27397.1"/>
    </source>
</evidence>
<dbReference type="EMBL" id="PXYT01000026">
    <property type="protein sequence ID" value="PSR27397.1"/>
    <property type="molecule type" value="Genomic_DNA"/>
</dbReference>
<dbReference type="Gene3D" id="2.60.40.420">
    <property type="entry name" value="Cupredoxins - blue copper proteins"/>
    <property type="match status" value="1"/>
</dbReference>
<proteinExistence type="predicted"/>
<dbReference type="PROSITE" id="PS51257">
    <property type="entry name" value="PROKAR_LIPOPROTEIN"/>
    <property type="match status" value="1"/>
</dbReference>
<dbReference type="InterPro" id="IPR008972">
    <property type="entry name" value="Cupredoxin"/>
</dbReference>
<organism evidence="3 4">
    <name type="scientific">Sulfobacillus benefaciens</name>
    <dbReference type="NCBI Taxonomy" id="453960"/>
    <lineage>
        <taxon>Bacteria</taxon>
        <taxon>Bacillati</taxon>
        <taxon>Bacillota</taxon>
        <taxon>Clostridia</taxon>
        <taxon>Eubacteriales</taxon>
        <taxon>Clostridiales Family XVII. Incertae Sedis</taxon>
        <taxon>Sulfobacillus</taxon>
    </lineage>
</organism>
<evidence type="ECO:0000259" key="2">
    <source>
        <dbReference type="Pfam" id="PF06525"/>
    </source>
</evidence>
<dbReference type="Proteomes" id="UP000242699">
    <property type="component" value="Unassembled WGS sequence"/>
</dbReference>
<feature type="domain" description="Sulfocyanin-like C-terminal" evidence="2">
    <location>
        <begin position="35"/>
        <end position="94"/>
    </location>
</feature>
<feature type="chain" id="PRO_5039585529" description="Sulfocyanin-like C-terminal domain-containing protein" evidence="1">
    <location>
        <begin position="22"/>
        <end position="173"/>
    </location>
</feature>
<dbReference type="SUPFAM" id="SSF49503">
    <property type="entry name" value="Cupredoxins"/>
    <property type="match status" value="1"/>
</dbReference>
<dbReference type="Pfam" id="PF06525">
    <property type="entry name" value="SoxE"/>
    <property type="match status" value="1"/>
</dbReference>
<name>A0A2T2WYS5_9FIRM</name>
<evidence type="ECO:0000313" key="4">
    <source>
        <dbReference type="Proteomes" id="UP000242699"/>
    </source>
</evidence>